<keyword evidence="1" id="KW-0175">Coiled coil</keyword>
<dbReference type="InterPro" id="IPR012312">
    <property type="entry name" value="Hemerythrin-like"/>
</dbReference>
<evidence type="ECO:0000256" key="2">
    <source>
        <dbReference type="SAM" id="MobiDB-lite"/>
    </source>
</evidence>
<evidence type="ECO:0000256" key="1">
    <source>
        <dbReference type="SAM" id="Coils"/>
    </source>
</evidence>
<accession>B9M994</accession>
<dbReference type="HOGENOM" id="CLU_079417_6_1_7"/>
<feature type="domain" description="Hemerythrin-like" evidence="3">
    <location>
        <begin position="9"/>
        <end position="123"/>
    </location>
</feature>
<dbReference type="RefSeq" id="WP_012645381.1">
    <property type="nucleotide sequence ID" value="NC_011979.1"/>
</dbReference>
<organism evidence="4 5">
    <name type="scientific">Geotalea daltonii (strain DSM 22248 / JCM 15807 / FRC-32)</name>
    <name type="common">Geobacter daltonii</name>
    <dbReference type="NCBI Taxonomy" id="316067"/>
    <lineage>
        <taxon>Bacteria</taxon>
        <taxon>Pseudomonadati</taxon>
        <taxon>Thermodesulfobacteriota</taxon>
        <taxon>Desulfuromonadia</taxon>
        <taxon>Geobacterales</taxon>
        <taxon>Geobacteraceae</taxon>
        <taxon>Geotalea</taxon>
    </lineage>
</organism>
<evidence type="ECO:0000259" key="3">
    <source>
        <dbReference type="Pfam" id="PF01814"/>
    </source>
</evidence>
<dbReference type="Pfam" id="PF01814">
    <property type="entry name" value="Hemerythrin"/>
    <property type="match status" value="1"/>
</dbReference>
<dbReference type="EMBL" id="CP001390">
    <property type="protein sequence ID" value="ACM18652.1"/>
    <property type="molecule type" value="Genomic_DNA"/>
</dbReference>
<sequence length="171" mass="20263">MAQQSHQFFELLKNDHRRAEQLMQQISAASREQRQEPFITLRNELQAHFQIEEKFFYPKLLPIQDMKALVEDALDEHQEAKDLLLQLEKIGFGAEDWQETFSKLEDGIRHHHEDEEQEIFPKCTQFLKDQDLTDMARKSVQEKEHFLTRAAKSSSARPGARRKPTRKEIHP</sequence>
<evidence type="ECO:0000313" key="5">
    <source>
        <dbReference type="Proteomes" id="UP000007721"/>
    </source>
</evidence>
<dbReference type="PANTHER" id="PTHR35585">
    <property type="entry name" value="HHE DOMAIN PROTEIN (AFU_ORTHOLOGUE AFUA_4G00730)"/>
    <property type="match status" value="1"/>
</dbReference>
<keyword evidence="5" id="KW-1185">Reference proteome</keyword>
<proteinExistence type="predicted"/>
<feature type="coiled-coil region" evidence="1">
    <location>
        <begin position="9"/>
        <end position="36"/>
    </location>
</feature>
<reference evidence="4 5" key="1">
    <citation type="submission" date="2009-01" db="EMBL/GenBank/DDBJ databases">
        <title>Complete sequence of Geobacter sp. FRC-32.</title>
        <authorList>
            <consortium name="US DOE Joint Genome Institute"/>
            <person name="Lucas S."/>
            <person name="Copeland A."/>
            <person name="Lapidus A."/>
            <person name="Glavina del Rio T."/>
            <person name="Dalin E."/>
            <person name="Tice H."/>
            <person name="Bruce D."/>
            <person name="Goodwin L."/>
            <person name="Pitluck S."/>
            <person name="Saunders E."/>
            <person name="Brettin T."/>
            <person name="Detter J.C."/>
            <person name="Han C."/>
            <person name="Larimer F."/>
            <person name="Land M."/>
            <person name="Hauser L."/>
            <person name="Kyrpides N."/>
            <person name="Ovchinnikova G."/>
            <person name="Kostka J."/>
            <person name="Richardson P."/>
        </authorList>
    </citation>
    <scope>NUCLEOTIDE SEQUENCE [LARGE SCALE GENOMIC DNA]</scope>
    <source>
        <strain evidence="5">DSM 22248 / JCM 15807 / FRC-32</strain>
    </source>
</reference>
<feature type="region of interest" description="Disordered" evidence="2">
    <location>
        <begin position="146"/>
        <end position="171"/>
    </location>
</feature>
<dbReference type="PANTHER" id="PTHR35585:SF1">
    <property type="entry name" value="HHE DOMAIN PROTEIN (AFU_ORTHOLOGUE AFUA_4G00730)"/>
    <property type="match status" value="1"/>
</dbReference>
<protein>
    <recommendedName>
        <fullName evidence="3">Hemerythrin-like domain-containing protein</fullName>
    </recommendedName>
</protein>
<dbReference type="CDD" id="cd12108">
    <property type="entry name" value="Hr-like"/>
    <property type="match status" value="1"/>
</dbReference>
<feature type="coiled-coil region" evidence="1">
    <location>
        <begin position="63"/>
        <end position="90"/>
    </location>
</feature>
<dbReference type="Gene3D" id="1.20.120.520">
    <property type="entry name" value="nmb1532 protein domain like"/>
    <property type="match status" value="1"/>
</dbReference>
<gene>
    <name evidence="4" type="ordered locus">Geob_0281</name>
</gene>
<name>B9M994_GEODF</name>
<dbReference type="eggNOG" id="COG5592">
    <property type="taxonomic scope" value="Bacteria"/>
</dbReference>
<dbReference type="STRING" id="316067.Geob_0281"/>
<dbReference type="Proteomes" id="UP000007721">
    <property type="component" value="Chromosome"/>
</dbReference>
<dbReference type="AlphaFoldDB" id="B9M994"/>
<dbReference type="KEGG" id="geo:Geob_0281"/>
<evidence type="ECO:0000313" key="4">
    <source>
        <dbReference type="EMBL" id="ACM18652.1"/>
    </source>
</evidence>